<dbReference type="Gene3D" id="1.10.600.10">
    <property type="entry name" value="Farnesyl Diphosphate Synthase"/>
    <property type="match status" value="1"/>
</dbReference>
<dbReference type="PANTHER" id="PTHR12001:SF85">
    <property type="entry name" value="SHORT CHAIN ISOPRENYL DIPHOSPHATE SYNTHASE"/>
    <property type="match status" value="1"/>
</dbReference>
<evidence type="ECO:0000256" key="6">
    <source>
        <dbReference type="ARBA" id="ARBA00022842"/>
    </source>
</evidence>
<dbReference type="PROSITE" id="PS00444">
    <property type="entry name" value="POLYPRENYL_SYNTHASE_2"/>
    <property type="match status" value="1"/>
</dbReference>
<dbReference type="CDD" id="cd00685">
    <property type="entry name" value="Trans_IPPS_HT"/>
    <property type="match status" value="1"/>
</dbReference>
<organism evidence="9 10">
    <name type="scientific">Corynebacterium canis</name>
    <dbReference type="NCBI Taxonomy" id="679663"/>
    <lineage>
        <taxon>Bacteria</taxon>
        <taxon>Bacillati</taxon>
        <taxon>Actinomycetota</taxon>
        <taxon>Actinomycetes</taxon>
        <taxon>Mycobacteriales</taxon>
        <taxon>Corynebacteriaceae</taxon>
        <taxon>Corynebacterium</taxon>
    </lineage>
</organism>
<dbReference type="GO" id="GO:0008299">
    <property type="term" value="P:isoprenoid biosynthetic process"/>
    <property type="evidence" value="ECO:0007669"/>
    <property type="project" value="InterPro"/>
</dbReference>
<dbReference type="InterPro" id="IPR000092">
    <property type="entry name" value="Polyprenyl_synt"/>
</dbReference>
<evidence type="ECO:0000256" key="8">
    <source>
        <dbReference type="SAM" id="MobiDB-lite"/>
    </source>
</evidence>
<dbReference type="EMBL" id="VOHM01000003">
    <property type="protein sequence ID" value="TWT28663.1"/>
    <property type="molecule type" value="Genomic_DNA"/>
</dbReference>
<gene>
    <name evidence="9" type="ORF">FRX94_01875</name>
</gene>
<dbReference type="GO" id="GO:0046872">
    <property type="term" value="F:metal ion binding"/>
    <property type="evidence" value="ECO:0007669"/>
    <property type="project" value="UniProtKB-KW"/>
</dbReference>
<evidence type="ECO:0000256" key="7">
    <source>
        <dbReference type="RuleBase" id="RU004466"/>
    </source>
</evidence>
<comment type="pathway">
    <text evidence="2">Isoprenoid biosynthesis.</text>
</comment>
<keyword evidence="10" id="KW-1185">Reference proteome</keyword>
<comment type="cofactor">
    <cofactor evidence="1">
        <name>Mg(2+)</name>
        <dbReference type="ChEBI" id="CHEBI:18420"/>
    </cofactor>
</comment>
<dbReference type="PROSITE" id="PS00723">
    <property type="entry name" value="POLYPRENYL_SYNTHASE_1"/>
    <property type="match status" value="1"/>
</dbReference>
<sequence>MIALHDIPRRIDTIIEDYLASRSAEVCDISPATAAAFELLGESLRGGKRIRPTFAWAGFMSAPSDEDPEAVLRAITALEFIQSCAIIHDDIIDSSDTRRGKPTVHRAVEAHHRSNAWSGNSEHYGASVAILLGDLALSWADDLLNSSGLSAAALARAWEPWRAMRTEVIAGQILDVSVEASGDESIAEAEKINLYKTAAYTIARPLHLGAAIANTPADSLLRYGRDIGVAYQLRDDLLGVFGDPAVTGKPAGDDLREGKRTVLLATALQLLDAADPAAAATLRAGVGTPNTAGLVDIIRASGAVDVIEQRIATLTESGLAHLDDSLPPEVTSGLHSMAQKATSRHA</sequence>
<dbReference type="Pfam" id="PF00348">
    <property type="entry name" value="polyprenyl_synt"/>
    <property type="match status" value="1"/>
</dbReference>
<protein>
    <submittedName>
        <fullName evidence="9">Polyprenyl synthetase family protein</fullName>
    </submittedName>
</protein>
<dbReference type="SFLD" id="SFLDS00005">
    <property type="entry name" value="Isoprenoid_Synthase_Type_I"/>
    <property type="match status" value="1"/>
</dbReference>
<dbReference type="AlphaFoldDB" id="A0A5C5UT42"/>
<reference evidence="9 10" key="1">
    <citation type="submission" date="2019-08" db="EMBL/GenBank/DDBJ databases">
        <authorList>
            <person name="Lei W."/>
        </authorList>
    </citation>
    <scope>NUCLEOTIDE SEQUENCE [LARGE SCALE GENOMIC DNA]</scope>
    <source>
        <strain evidence="9 10">CCUG 58627</strain>
    </source>
</reference>
<evidence type="ECO:0000256" key="5">
    <source>
        <dbReference type="ARBA" id="ARBA00022723"/>
    </source>
</evidence>
<proteinExistence type="inferred from homology"/>
<evidence type="ECO:0000256" key="4">
    <source>
        <dbReference type="ARBA" id="ARBA00022679"/>
    </source>
</evidence>
<dbReference type="InterPro" id="IPR008949">
    <property type="entry name" value="Isoprenoid_synthase_dom_sf"/>
</dbReference>
<evidence type="ECO:0000256" key="1">
    <source>
        <dbReference type="ARBA" id="ARBA00001946"/>
    </source>
</evidence>
<evidence type="ECO:0000256" key="2">
    <source>
        <dbReference type="ARBA" id="ARBA00005128"/>
    </source>
</evidence>
<accession>A0A5C5UT42</accession>
<comment type="caution">
    <text evidence="9">The sequence shown here is derived from an EMBL/GenBank/DDBJ whole genome shotgun (WGS) entry which is preliminary data.</text>
</comment>
<feature type="region of interest" description="Disordered" evidence="8">
    <location>
        <begin position="325"/>
        <end position="346"/>
    </location>
</feature>
<name>A0A5C5UT42_9CORY</name>
<dbReference type="Proteomes" id="UP000320791">
    <property type="component" value="Unassembled WGS sequence"/>
</dbReference>
<dbReference type="SFLD" id="SFLDG01017">
    <property type="entry name" value="Polyprenyl_Transferase_Like"/>
    <property type="match status" value="1"/>
</dbReference>
<evidence type="ECO:0000256" key="3">
    <source>
        <dbReference type="ARBA" id="ARBA00006706"/>
    </source>
</evidence>
<dbReference type="RefSeq" id="WP_146323425.1">
    <property type="nucleotide sequence ID" value="NZ_BAABLR010000027.1"/>
</dbReference>
<dbReference type="SUPFAM" id="SSF48576">
    <property type="entry name" value="Terpenoid synthases"/>
    <property type="match status" value="1"/>
</dbReference>
<keyword evidence="6" id="KW-0460">Magnesium</keyword>
<dbReference type="PANTHER" id="PTHR12001">
    <property type="entry name" value="GERANYLGERANYL PYROPHOSPHATE SYNTHASE"/>
    <property type="match status" value="1"/>
</dbReference>
<dbReference type="OrthoDB" id="4497239at2"/>
<keyword evidence="4 7" id="KW-0808">Transferase</keyword>
<keyword evidence="5" id="KW-0479">Metal-binding</keyword>
<evidence type="ECO:0000313" key="10">
    <source>
        <dbReference type="Proteomes" id="UP000320791"/>
    </source>
</evidence>
<comment type="similarity">
    <text evidence="3 7">Belongs to the FPP/GGPP synthase family.</text>
</comment>
<dbReference type="GO" id="GO:0004659">
    <property type="term" value="F:prenyltransferase activity"/>
    <property type="evidence" value="ECO:0007669"/>
    <property type="project" value="InterPro"/>
</dbReference>
<evidence type="ECO:0000313" key="9">
    <source>
        <dbReference type="EMBL" id="TWT28663.1"/>
    </source>
</evidence>
<dbReference type="InterPro" id="IPR033749">
    <property type="entry name" value="Polyprenyl_synt_CS"/>
</dbReference>